<sequence>MKSPAPAYQGVAKLPRQSPITIPPLSEMVLWLQVSGNPADQSNVFVEPLPNSDSECGLVPLICCRPGPADLLSLLPCGMSLVKVLFPHHQTPPPFIHNSLFEMVLWLQVSGNPADQSNVFVEPLPNSDSEWCVGRTLTRLNSGRVPCRVCNPNPYPVEVPQRQPLAQVSEVAASDIKGEQELVLDSVAPDIIEVTVRRVRTDLTADEDAHPVLSLQGHGLDPREQQRMAELLNKWRRVFSCHDEDFGRTSAVQHRIPTGPAPPSRERYRPVPPSLYTELQVLLKNMLETRVVRESASPWAAPIVLVKKKDGSWRLPEGATGVLRTIADQTEIGLDMGEWRERQAKDPDLALLRQWKGQQQTLPENMRLKVCGGFTMKRWDILAAKGHWRPYDDGATGLE</sequence>
<dbReference type="Proteomes" id="UP001497482">
    <property type="component" value="Chromosome 19"/>
</dbReference>
<feature type="region of interest" description="Disordered" evidence="1">
    <location>
        <begin position="250"/>
        <end position="270"/>
    </location>
</feature>
<accession>A0AAV2KQZ1</accession>
<reference evidence="2 3" key="1">
    <citation type="submission" date="2024-04" db="EMBL/GenBank/DDBJ databases">
        <authorList>
            <person name="Waldvogel A.-M."/>
            <person name="Schoenle A."/>
        </authorList>
    </citation>
    <scope>NUCLEOTIDE SEQUENCE [LARGE SCALE GENOMIC DNA]</scope>
</reference>
<proteinExistence type="predicted"/>
<protein>
    <submittedName>
        <fullName evidence="2">Uncharacterized protein</fullName>
    </submittedName>
</protein>
<keyword evidence="3" id="KW-1185">Reference proteome</keyword>
<dbReference type="InterPro" id="IPR043502">
    <property type="entry name" value="DNA/RNA_pol_sf"/>
</dbReference>
<evidence type="ECO:0000256" key="1">
    <source>
        <dbReference type="SAM" id="MobiDB-lite"/>
    </source>
</evidence>
<dbReference type="PANTHER" id="PTHR37984:SF5">
    <property type="entry name" value="PROTEIN NYNRIN-LIKE"/>
    <property type="match status" value="1"/>
</dbReference>
<dbReference type="SUPFAM" id="SSF56672">
    <property type="entry name" value="DNA/RNA polymerases"/>
    <property type="match status" value="1"/>
</dbReference>
<gene>
    <name evidence="2" type="ORF">KC01_LOCUS20056</name>
</gene>
<evidence type="ECO:0000313" key="3">
    <source>
        <dbReference type="Proteomes" id="UP001497482"/>
    </source>
</evidence>
<dbReference type="PANTHER" id="PTHR37984">
    <property type="entry name" value="PROTEIN CBG26694"/>
    <property type="match status" value="1"/>
</dbReference>
<evidence type="ECO:0000313" key="2">
    <source>
        <dbReference type="EMBL" id="CAL1590561.1"/>
    </source>
</evidence>
<dbReference type="AlphaFoldDB" id="A0AAV2KQZ1"/>
<dbReference type="InterPro" id="IPR050951">
    <property type="entry name" value="Retrovirus_Pol_polyprotein"/>
</dbReference>
<name>A0AAV2KQZ1_KNICA</name>
<dbReference type="EMBL" id="OZ035841">
    <property type="protein sequence ID" value="CAL1590561.1"/>
    <property type="molecule type" value="Genomic_DNA"/>
</dbReference>
<organism evidence="2 3">
    <name type="scientific">Knipowitschia caucasica</name>
    <name type="common">Caucasian dwarf goby</name>
    <name type="synonym">Pomatoschistus caucasicus</name>
    <dbReference type="NCBI Taxonomy" id="637954"/>
    <lineage>
        <taxon>Eukaryota</taxon>
        <taxon>Metazoa</taxon>
        <taxon>Chordata</taxon>
        <taxon>Craniata</taxon>
        <taxon>Vertebrata</taxon>
        <taxon>Euteleostomi</taxon>
        <taxon>Actinopterygii</taxon>
        <taxon>Neopterygii</taxon>
        <taxon>Teleostei</taxon>
        <taxon>Neoteleostei</taxon>
        <taxon>Acanthomorphata</taxon>
        <taxon>Gobiaria</taxon>
        <taxon>Gobiiformes</taxon>
        <taxon>Gobioidei</taxon>
        <taxon>Gobiidae</taxon>
        <taxon>Gobiinae</taxon>
        <taxon>Knipowitschia</taxon>
    </lineage>
</organism>
<dbReference type="Gene3D" id="3.10.10.10">
    <property type="entry name" value="HIV Type 1 Reverse Transcriptase, subunit A, domain 1"/>
    <property type="match status" value="1"/>
</dbReference>